<dbReference type="InterPro" id="IPR011251">
    <property type="entry name" value="Luciferase-like_dom"/>
</dbReference>
<keyword evidence="3" id="KW-1185">Reference proteome</keyword>
<dbReference type="SUPFAM" id="SSF51679">
    <property type="entry name" value="Bacterial luciferase-like"/>
    <property type="match status" value="1"/>
</dbReference>
<comment type="caution">
    <text evidence="2">The sequence shown here is derived from an EMBL/GenBank/DDBJ whole genome shotgun (WGS) entry which is preliminary data.</text>
</comment>
<dbReference type="Gene3D" id="3.20.20.30">
    <property type="entry name" value="Luciferase-like domain"/>
    <property type="match status" value="1"/>
</dbReference>
<organism evidence="2 3">
    <name type="scientific">Streptacidiphilus fuscans</name>
    <dbReference type="NCBI Taxonomy" id="2789292"/>
    <lineage>
        <taxon>Bacteria</taxon>
        <taxon>Bacillati</taxon>
        <taxon>Actinomycetota</taxon>
        <taxon>Actinomycetes</taxon>
        <taxon>Kitasatosporales</taxon>
        <taxon>Streptomycetaceae</taxon>
        <taxon>Streptacidiphilus</taxon>
    </lineage>
</organism>
<dbReference type="PANTHER" id="PTHR30011">
    <property type="entry name" value="ALKANESULFONATE MONOOXYGENASE-RELATED"/>
    <property type="match status" value="1"/>
</dbReference>
<dbReference type="GO" id="GO:0016705">
    <property type="term" value="F:oxidoreductase activity, acting on paired donors, with incorporation or reduction of molecular oxygen"/>
    <property type="evidence" value="ECO:0007669"/>
    <property type="project" value="InterPro"/>
</dbReference>
<sequence>MTLRLGLSLPQFKQYTPGKDVAEVARAAERIGYDSVWVFERLLVPEEPVQGLFGVPGLPWPDTYRSTAEPLMTMATAAAVTERVRIGSSVLVASLHVPFQLAKQLATLDAASDGRVLAGLGTGWSHDEYAAASVVPFAERGPQLDELLDVMAAVWGPDPVGYEGRWTTITPAVVGPKPARPIPVLLAGASRPALARVARRGDGWLPVGVPFDKLPGIWAGIREEAEAHGRDTSGMELIGRANLRITPDALPEDGRQQFTGSRAQILADVAATSAAGVHELLLDLQGSAKDAHHLSDLAEEFHQAVRAAGL</sequence>
<proteinExistence type="predicted"/>
<dbReference type="Proteomes" id="UP000657385">
    <property type="component" value="Unassembled WGS sequence"/>
</dbReference>
<dbReference type="Pfam" id="PF00296">
    <property type="entry name" value="Bac_luciferase"/>
    <property type="match status" value="1"/>
</dbReference>
<dbReference type="InterPro" id="IPR019921">
    <property type="entry name" value="Lucif-like_OxRdtase_Rv2161c"/>
</dbReference>
<dbReference type="NCBIfam" id="TIGR03619">
    <property type="entry name" value="F420_Rv2161c"/>
    <property type="match status" value="1"/>
</dbReference>
<evidence type="ECO:0000313" key="2">
    <source>
        <dbReference type="EMBL" id="MBF9071718.1"/>
    </source>
</evidence>
<protein>
    <submittedName>
        <fullName evidence="2">LLM class F420-dependent oxidoreductase</fullName>
    </submittedName>
</protein>
<feature type="domain" description="Luciferase-like" evidence="1">
    <location>
        <begin position="17"/>
        <end position="246"/>
    </location>
</feature>
<name>A0A931FFK7_9ACTN</name>
<dbReference type="AlphaFoldDB" id="A0A931FFK7"/>
<evidence type="ECO:0000259" key="1">
    <source>
        <dbReference type="Pfam" id="PF00296"/>
    </source>
</evidence>
<evidence type="ECO:0000313" key="3">
    <source>
        <dbReference type="Proteomes" id="UP000657385"/>
    </source>
</evidence>
<dbReference type="InterPro" id="IPR051260">
    <property type="entry name" value="Diverse_substr_monoxygenases"/>
</dbReference>
<dbReference type="PANTHER" id="PTHR30011:SF32">
    <property type="entry name" value="CONSERVED PROTEIN"/>
    <property type="match status" value="1"/>
</dbReference>
<dbReference type="RefSeq" id="WP_196196894.1">
    <property type="nucleotide sequence ID" value="NZ_JADPRT010000013.1"/>
</dbReference>
<reference evidence="2" key="1">
    <citation type="submission" date="2020-11" db="EMBL/GenBank/DDBJ databases">
        <title>Isolation and identification of active actinomycetes.</title>
        <authorList>
            <person name="Yu B."/>
        </authorList>
    </citation>
    <scope>NUCLEOTIDE SEQUENCE</scope>
    <source>
        <strain evidence="2">NEAU-YB345</strain>
    </source>
</reference>
<accession>A0A931FFK7</accession>
<dbReference type="EMBL" id="JADPRT010000013">
    <property type="protein sequence ID" value="MBF9071718.1"/>
    <property type="molecule type" value="Genomic_DNA"/>
</dbReference>
<dbReference type="InterPro" id="IPR036661">
    <property type="entry name" value="Luciferase-like_sf"/>
</dbReference>
<gene>
    <name evidence="2" type="ORF">I2501_27210</name>
</gene>